<evidence type="ECO:0000259" key="1">
    <source>
        <dbReference type="Pfam" id="PF02036"/>
    </source>
</evidence>
<reference evidence="2 3" key="1">
    <citation type="journal article" date="2014" name="Nature">
        <title>An environmental bacterial taxon with a large and distinct metabolic repertoire.</title>
        <authorList>
            <person name="Wilson M.C."/>
            <person name="Mori T."/>
            <person name="Ruckert C."/>
            <person name="Uria A.R."/>
            <person name="Helf M.J."/>
            <person name="Takada K."/>
            <person name="Gernert C."/>
            <person name="Steffens U.A."/>
            <person name="Heycke N."/>
            <person name="Schmitt S."/>
            <person name="Rinke C."/>
            <person name="Helfrich E.J."/>
            <person name="Brachmann A.O."/>
            <person name="Gurgui C."/>
            <person name="Wakimoto T."/>
            <person name="Kracht M."/>
            <person name="Crusemann M."/>
            <person name="Hentschel U."/>
            <person name="Abe I."/>
            <person name="Matsunaga S."/>
            <person name="Kalinowski J."/>
            <person name="Takeyama H."/>
            <person name="Piel J."/>
        </authorList>
    </citation>
    <scope>NUCLEOTIDE SEQUENCE [LARGE SCALE GENOMIC DNA]</scope>
    <source>
        <strain evidence="3">TSY2</strain>
    </source>
</reference>
<dbReference type="EMBL" id="AZHX01001073">
    <property type="protein sequence ID" value="ETX04984.1"/>
    <property type="molecule type" value="Genomic_DNA"/>
</dbReference>
<gene>
    <name evidence="2" type="ORF">ETSY2_25685</name>
</gene>
<sequence length="168" mass="18513">MSLARLWPSQDRRQEVYDLVALVYGSFTEGFDTADLQEAKALLSELSVWLDASAELWDEPLAQLIGMVPRWLRTAFIANQDLPAPVRYRFDISSPVEVHEDILVTGAEYQASPSGAEPADAIFRGSTGNYLLLLSGRLQVEQAVASGRLNVEGAPDQAKTLNAWFPGF</sequence>
<dbReference type="AlphaFoldDB" id="W4M3Q1"/>
<name>W4M3Q1_9BACT</name>
<dbReference type="Pfam" id="PF02036">
    <property type="entry name" value="SCP2"/>
    <property type="match status" value="1"/>
</dbReference>
<keyword evidence="3" id="KW-1185">Reference proteome</keyword>
<dbReference type="InterPro" id="IPR036527">
    <property type="entry name" value="SCP2_sterol-bd_dom_sf"/>
</dbReference>
<accession>W4M3Q1</accession>
<evidence type="ECO:0000313" key="2">
    <source>
        <dbReference type="EMBL" id="ETX04984.1"/>
    </source>
</evidence>
<comment type="caution">
    <text evidence="2">The sequence shown here is derived from an EMBL/GenBank/DDBJ whole genome shotgun (WGS) entry which is preliminary data.</text>
</comment>
<evidence type="ECO:0000313" key="3">
    <source>
        <dbReference type="Proteomes" id="UP000019140"/>
    </source>
</evidence>
<organism evidence="2 3">
    <name type="scientific">Candidatus Entotheonella gemina</name>
    <dbReference type="NCBI Taxonomy" id="1429439"/>
    <lineage>
        <taxon>Bacteria</taxon>
        <taxon>Pseudomonadati</taxon>
        <taxon>Nitrospinota/Tectimicrobiota group</taxon>
        <taxon>Candidatus Tectimicrobiota</taxon>
        <taxon>Candidatus Entotheonellia</taxon>
        <taxon>Candidatus Entotheonellales</taxon>
        <taxon>Candidatus Entotheonellaceae</taxon>
        <taxon>Candidatus Entotheonella</taxon>
    </lineage>
</organism>
<dbReference type="SUPFAM" id="SSF55718">
    <property type="entry name" value="SCP-like"/>
    <property type="match status" value="1"/>
</dbReference>
<dbReference type="HOGENOM" id="CLU_1583492_0_0_7"/>
<protein>
    <recommendedName>
        <fullName evidence="1">SCP2 domain-containing protein</fullName>
    </recommendedName>
</protein>
<dbReference type="Proteomes" id="UP000019140">
    <property type="component" value="Unassembled WGS sequence"/>
</dbReference>
<feature type="domain" description="SCP2" evidence="1">
    <location>
        <begin position="88"/>
        <end position="158"/>
    </location>
</feature>
<dbReference type="InterPro" id="IPR003033">
    <property type="entry name" value="SCP2_sterol-bd_dom"/>
</dbReference>
<proteinExistence type="predicted"/>